<reference evidence="10 11" key="1">
    <citation type="submission" date="2020-08" db="EMBL/GenBank/DDBJ databases">
        <title>Genomic Encyclopedia of Type Strains, Phase IV (KMG-V): Genome sequencing to study the core and pangenomes of soil and plant-associated prokaryotes.</title>
        <authorList>
            <person name="Whitman W."/>
        </authorList>
    </citation>
    <scope>NUCLEOTIDE SEQUENCE [LARGE SCALE GENOMIC DNA]</scope>
    <source>
        <strain evidence="10 11">SRMrh-85</strain>
    </source>
</reference>
<feature type="transmembrane region" description="Helical" evidence="7">
    <location>
        <begin position="94"/>
        <end position="114"/>
    </location>
</feature>
<dbReference type="PANTHER" id="PTHR43047">
    <property type="entry name" value="TWO-COMPONENT HISTIDINE PROTEIN KINASE"/>
    <property type="match status" value="1"/>
</dbReference>
<dbReference type="InterPro" id="IPR036097">
    <property type="entry name" value="HisK_dim/P_sf"/>
</dbReference>
<evidence type="ECO:0000256" key="1">
    <source>
        <dbReference type="ARBA" id="ARBA00000085"/>
    </source>
</evidence>
<feature type="modified residue" description="4-aspartylphosphate" evidence="6">
    <location>
        <position position="524"/>
    </location>
</feature>
<comment type="caution">
    <text evidence="10">The sequence shown here is derived from an EMBL/GenBank/DDBJ whole genome shotgun (WGS) entry which is preliminary data.</text>
</comment>
<dbReference type="CDD" id="cd00156">
    <property type="entry name" value="REC"/>
    <property type="match status" value="1"/>
</dbReference>
<dbReference type="SMART" id="SM00387">
    <property type="entry name" value="HATPase_c"/>
    <property type="match status" value="1"/>
</dbReference>
<dbReference type="PROSITE" id="PS50109">
    <property type="entry name" value="HIS_KIN"/>
    <property type="match status" value="1"/>
</dbReference>
<dbReference type="SMART" id="SM00388">
    <property type="entry name" value="HisKA"/>
    <property type="match status" value="1"/>
</dbReference>
<dbReference type="EC" id="2.7.13.3" evidence="2"/>
<comment type="catalytic activity">
    <reaction evidence="1">
        <text>ATP + protein L-histidine = ADP + protein N-phospho-L-histidine.</text>
        <dbReference type="EC" id="2.7.13.3"/>
    </reaction>
</comment>
<dbReference type="Pfam" id="PF00072">
    <property type="entry name" value="Response_reg"/>
    <property type="match status" value="1"/>
</dbReference>
<dbReference type="CDD" id="cd00082">
    <property type="entry name" value="HisKA"/>
    <property type="match status" value="1"/>
</dbReference>
<keyword evidence="11" id="KW-1185">Reference proteome</keyword>
<dbReference type="InterPro" id="IPR005467">
    <property type="entry name" value="His_kinase_dom"/>
</dbReference>
<dbReference type="EMBL" id="JACHVZ010000015">
    <property type="protein sequence ID" value="MBB2930662.1"/>
    <property type="molecule type" value="Genomic_DNA"/>
</dbReference>
<dbReference type="SUPFAM" id="SSF47384">
    <property type="entry name" value="Homodimeric domain of signal transducing histidine kinase"/>
    <property type="match status" value="1"/>
</dbReference>
<keyword evidence="4" id="KW-0808">Transferase</keyword>
<dbReference type="PANTHER" id="PTHR43047:SF9">
    <property type="entry name" value="HISTIDINE KINASE"/>
    <property type="match status" value="1"/>
</dbReference>
<dbReference type="SUPFAM" id="SSF52172">
    <property type="entry name" value="CheY-like"/>
    <property type="match status" value="1"/>
</dbReference>
<dbReference type="Gene3D" id="1.10.287.130">
    <property type="match status" value="1"/>
</dbReference>
<dbReference type="PROSITE" id="PS50110">
    <property type="entry name" value="RESPONSE_REGULATORY"/>
    <property type="match status" value="1"/>
</dbReference>
<organism evidence="10 11">
    <name type="scientific">Paraburkholderia silvatlantica</name>
    <dbReference type="NCBI Taxonomy" id="321895"/>
    <lineage>
        <taxon>Bacteria</taxon>
        <taxon>Pseudomonadati</taxon>
        <taxon>Pseudomonadota</taxon>
        <taxon>Betaproteobacteria</taxon>
        <taxon>Burkholderiales</taxon>
        <taxon>Burkholderiaceae</taxon>
        <taxon>Paraburkholderia</taxon>
    </lineage>
</organism>
<dbReference type="SMART" id="SM00448">
    <property type="entry name" value="REC"/>
    <property type="match status" value="1"/>
</dbReference>
<dbReference type="Pfam" id="PF00512">
    <property type="entry name" value="HisKA"/>
    <property type="match status" value="1"/>
</dbReference>
<evidence type="ECO:0000256" key="4">
    <source>
        <dbReference type="ARBA" id="ARBA00022679"/>
    </source>
</evidence>
<dbReference type="PRINTS" id="PR00344">
    <property type="entry name" value="BCTRLSENSOR"/>
</dbReference>
<feature type="domain" description="Response regulatory" evidence="9">
    <location>
        <begin position="473"/>
        <end position="588"/>
    </location>
</feature>
<feature type="transmembrane region" description="Helical" evidence="7">
    <location>
        <begin position="55"/>
        <end position="74"/>
    </location>
</feature>
<dbReference type="InterPro" id="IPR036890">
    <property type="entry name" value="HATPase_C_sf"/>
</dbReference>
<keyword evidence="7" id="KW-0472">Membrane</keyword>
<evidence type="ECO:0000256" key="6">
    <source>
        <dbReference type="PROSITE-ProRule" id="PRU00169"/>
    </source>
</evidence>
<protein>
    <recommendedName>
        <fullName evidence="2">histidine kinase</fullName>
        <ecNumber evidence="2">2.7.13.3</ecNumber>
    </recommendedName>
</protein>
<keyword evidence="3 6" id="KW-0597">Phosphoprotein</keyword>
<evidence type="ECO:0000256" key="3">
    <source>
        <dbReference type="ARBA" id="ARBA00022553"/>
    </source>
</evidence>
<keyword evidence="5" id="KW-0418">Kinase</keyword>
<dbReference type="InterPro" id="IPR001789">
    <property type="entry name" value="Sig_transdc_resp-reg_receiver"/>
</dbReference>
<dbReference type="Pfam" id="PF02518">
    <property type="entry name" value="HATPase_c"/>
    <property type="match status" value="1"/>
</dbReference>
<evidence type="ECO:0000256" key="5">
    <source>
        <dbReference type="ARBA" id="ARBA00022777"/>
    </source>
</evidence>
<feature type="transmembrane region" description="Helical" evidence="7">
    <location>
        <begin position="120"/>
        <end position="139"/>
    </location>
</feature>
<accession>A0ABR6FU93</accession>
<dbReference type="Gene3D" id="3.30.565.10">
    <property type="entry name" value="Histidine kinase-like ATPase, C-terminal domain"/>
    <property type="match status" value="1"/>
</dbReference>
<dbReference type="InterPro" id="IPR003661">
    <property type="entry name" value="HisK_dim/P_dom"/>
</dbReference>
<evidence type="ECO:0000313" key="11">
    <source>
        <dbReference type="Proteomes" id="UP000533533"/>
    </source>
</evidence>
<dbReference type="Gene3D" id="3.40.50.2300">
    <property type="match status" value="1"/>
</dbReference>
<keyword evidence="7" id="KW-0812">Transmembrane</keyword>
<dbReference type="Proteomes" id="UP000533533">
    <property type="component" value="Unassembled WGS sequence"/>
</dbReference>
<sequence length="588" mass="64547">MFKMANRIPHEYGDNVRLALVNTLYRQSPPILFGNIAVVSLTVLLLWNEVLRRDLLAWATAIYVLTGMRIVMVWRDGRAPEHPVATAMRRVRRYMFFSAMSGCLWGSMGILFFAPDNTVVTVLTCIVLAGMTGGSVASLSCWWPTYLGFAVPTVLPFAIRSFMYGTPLFSVLGFLSLFLLGVNIAFSRTLQRTVRDAVLLRFENVGLIRQLTEQKERAEIANRSKSQFLAAASHDLRQPAHALGLYIATLRAMAGAPTIGRAALDEIAERLQTALKGMCQLLNVLLDVSRLDAGAIEVEPRCFPLQQELDALESQFLSAASAKRLTLRFRPTAIWLDTDAVLLRNILTNLVSNAVRYTNHGGILVACRRRGADVEVQVFDTGIGIASDQLPSIFREFYQVDNAARDREQGLGLGLAIVQRTATLLGASVQVRSRPGRGSLFSIRLPVMQNIRPSGTGEQVQQAPAVSGGPKKTILVVDDDRDVLGSMETLLGAWGHTVVTAQSLEQVMLVARSHGSLLEFVVTDYRLARHVTGVDVIRAITDSIGRPIPAIIITGDTSTEGINAASSNGYRVMHKPLDPHEMRALIEM</sequence>
<evidence type="ECO:0000256" key="2">
    <source>
        <dbReference type="ARBA" id="ARBA00012438"/>
    </source>
</evidence>
<evidence type="ECO:0000256" key="7">
    <source>
        <dbReference type="SAM" id="Phobius"/>
    </source>
</evidence>
<name>A0ABR6FU93_9BURK</name>
<evidence type="ECO:0000313" key="10">
    <source>
        <dbReference type="EMBL" id="MBB2930662.1"/>
    </source>
</evidence>
<dbReference type="InterPro" id="IPR004358">
    <property type="entry name" value="Sig_transdc_His_kin-like_C"/>
</dbReference>
<dbReference type="InterPro" id="IPR003594">
    <property type="entry name" value="HATPase_dom"/>
</dbReference>
<feature type="transmembrane region" description="Helical" evidence="7">
    <location>
        <begin position="169"/>
        <end position="186"/>
    </location>
</feature>
<dbReference type="InterPro" id="IPR011006">
    <property type="entry name" value="CheY-like_superfamily"/>
</dbReference>
<proteinExistence type="predicted"/>
<evidence type="ECO:0000259" key="9">
    <source>
        <dbReference type="PROSITE" id="PS50110"/>
    </source>
</evidence>
<gene>
    <name evidence="10" type="ORF">FHX59_005127</name>
</gene>
<feature type="transmembrane region" description="Helical" evidence="7">
    <location>
        <begin position="31"/>
        <end position="49"/>
    </location>
</feature>
<evidence type="ECO:0000259" key="8">
    <source>
        <dbReference type="PROSITE" id="PS50109"/>
    </source>
</evidence>
<feature type="domain" description="Histidine kinase" evidence="8">
    <location>
        <begin position="231"/>
        <end position="449"/>
    </location>
</feature>
<keyword evidence="7" id="KW-1133">Transmembrane helix</keyword>
<dbReference type="CDD" id="cd16922">
    <property type="entry name" value="HATPase_EvgS-ArcB-TorS-like"/>
    <property type="match status" value="1"/>
</dbReference>
<dbReference type="SUPFAM" id="SSF55874">
    <property type="entry name" value="ATPase domain of HSP90 chaperone/DNA topoisomerase II/histidine kinase"/>
    <property type="match status" value="1"/>
</dbReference>
<feature type="transmembrane region" description="Helical" evidence="7">
    <location>
        <begin position="146"/>
        <end position="163"/>
    </location>
</feature>